<protein>
    <recommendedName>
        <fullName evidence="4">DUF2635 domain-containing protein</fullName>
    </recommendedName>
</protein>
<dbReference type="AlphaFoldDB" id="A0A6J5IK76"/>
<gene>
    <name evidence="2" type="ORF">LMG26845_00413</name>
</gene>
<evidence type="ECO:0000313" key="2">
    <source>
        <dbReference type="EMBL" id="CAB3627371.1"/>
    </source>
</evidence>
<dbReference type="Proteomes" id="UP000507979">
    <property type="component" value="Unassembled WGS sequence"/>
</dbReference>
<feature type="region of interest" description="Disordered" evidence="1">
    <location>
        <begin position="50"/>
        <end position="69"/>
    </location>
</feature>
<evidence type="ECO:0000256" key="1">
    <source>
        <dbReference type="SAM" id="MobiDB-lite"/>
    </source>
</evidence>
<proteinExistence type="predicted"/>
<organism evidence="2 3">
    <name type="scientific">Achromobacter insuavis</name>
    <dbReference type="NCBI Taxonomy" id="1287735"/>
    <lineage>
        <taxon>Bacteria</taxon>
        <taxon>Pseudomonadati</taxon>
        <taxon>Pseudomonadota</taxon>
        <taxon>Betaproteobacteria</taxon>
        <taxon>Burkholderiales</taxon>
        <taxon>Alcaligenaceae</taxon>
        <taxon>Achromobacter</taxon>
    </lineage>
</organism>
<keyword evidence="3" id="KW-1185">Reference proteome</keyword>
<evidence type="ECO:0008006" key="4">
    <source>
        <dbReference type="Google" id="ProtNLM"/>
    </source>
</evidence>
<dbReference type="GeneID" id="92896249"/>
<accession>A0A6J5IK76</accession>
<dbReference type="EMBL" id="CADIJR010000002">
    <property type="protein sequence ID" value="CAB3627371.1"/>
    <property type="molecule type" value="Genomic_DNA"/>
</dbReference>
<reference evidence="2 3" key="1">
    <citation type="submission" date="2020-04" db="EMBL/GenBank/DDBJ databases">
        <authorList>
            <person name="De Canck E."/>
        </authorList>
    </citation>
    <scope>NUCLEOTIDE SEQUENCE [LARGE SCALE GENOMIC DNA]</scope>
    <source>
        <strain evidence="2 3">LMG 26845</strain>
    </source>
</reference>
<sequence length="69" mass="7479">MYIKPRPGLTVFDPVRKQFMPEEGMPVDGNDLYWAARLRDGDVVEAVAPGAQKSATNEVPPAPPNKGGK</sequence>
<dbReference type="RefSeq" id="WP_054435171.1">
    <property type="nucleotide sequence ID" value="NZ_CADIJR010000002.1"/>
</dbReference>
<dbReference type="Pfam" id="PF10948">
    <property type="entry name" value="DUF2635"/>
    <property type="match status" value="1"/>
</dbReference>
<name>A0A6J5IK76_9BURK</name>
<feature type="compositionally biased region" description="Pro residues" evidence="1">
    <location>
        <begin position="60"/>
        <end position="69"/>
    </location>
</feature>
<dbReference type="InterPro" id="IPR024400">
    <property type="entry name" value="DUF2635"/>
</dbReference>
<evidence type="ECO:0000313" key="3">
    <source>
        <dbReference type="Proteomes" id="UP000507979"/>
    </source>
</evidence>